<dbReference type="PANTHER" id="PTHR42902:SF1">
    <property type="entry name" value="MALATE SYNTHASE 1-RELATED"/>
    <property type="match status" value="1"/>
</dbReference>
<dbReference type="Pfam" id="PF20656">
    <property type="entry name" value="MS_N"/>
    <property type="match status" value="1"/>
</dbReference>
<proteinExistence type="inferred from homology"/>
<protein>
    <recommendedName>
        <fullName evidence="2">malate synthase</fullName>
        <ecNumber evidence="2">2.3.3.9</ecNumber>
    </recommendedName>
</protein>
<dbReference type="PANTHER" id="PTHR42902">
    <property type="entry name" value="MALATE SYNTHASE"/>
    <property type="match status" value="1"/>
</dbReference>
<dbReference type="Pfam" id="PF01274">
    <property type="entry name" value="MS_TIM-barrel"/>
    <property type="match status" value="1"/>
</dbReference>
<dbReference type="GO" id="GO:0004474">
    <property type="term" value="F:malate synthase activity"/>
    <property type="evidence" value="ECO:0007669"/>
    <property type="project" value="UniProtKB-EC"/>
</dbReference>
<name>A0A090CYV3_9BACT</name>
<dbReference type="PIRSF" id="PIRSF001363">
    <property type="entry name" value="Malate_synth"/>
    <property type="match status" value="1"/>
</dbReference>
<organism evidence="11 12">
    <name type="scientific">Candidatus Criblamydia sequanensis CRIB-18</name>
    <dbReference type="NCBI Taxonomy" id="1437425"/>
    <lineage>
        <taxon>Bacteria</taxon>
        <taxon>Pseudomonadati</taxon>
        <taxon>Chlamydiota</taxon>
        <taxon>Chlamydiia</taxon>
        <taxon>Parachlamydiales</taxon>
        <taxon>Candidatus Criblamydiaceae</taxon>
        <taxon>Candidatus Criblamydia</taxon>
    </lineage>
</organism>
<keyword evidence="5 11" id="KW-0808">Transferase</keyword>
<comment type="catalytic activity">
    <reaction evidence="6">
        <text>glyoxylate + acetyl-CoA + H2O = (S)-malate + CoA + H(+)</text>
        <dbReference type="Rhea" id="RHEA:18181"/>
        <dbReference type="ChEBI" id="CHEBI:15377"/>
        <dbReference type="ChEBI" id="CHEBI:15378"/>
        <dbReference type="ChEBI" id="CHEBI:15589"/>
        <dbReference type="ChEBI" id="CHEBI:36655"/>
        <dbReference type="ChEBI" id="CHEBI:57287"/>
        <dbReference type="ChEBI" id="CHEBI:57288"/>
        <dbReference type="EC" id="2.3.3.9"/>
    </reaction>
</comment>
<dbReference type="FunFam" id="3.20.20.360:FF:000001">
    <property type="entry name" value="Malate synthase"/>
    <property type="match status" value="1"/>
</dbReference>
<evidence type="ECO:0000259" key="8">
    <source>
        <dbReference type="Pfam" id="PF01274"/>
    </source>
</evidence>
<dbReference type="eggNOG" id="COG2225">
    <property type="taxonomic scope" value="Bacteria"/>
</dbReference>
<dbReference type="OrthoDB" id="9768429at2"/>
<keyword evidence="4" id="KW-0816">Tricarboxylic acid cycle</keyword>
<reference evidence="11" key="2">
    <citation type="submission" date="2014-09" db="EMBL/GenBank/DDBJ databases">
        <title>Criblamydia sequanensis harbors a mega-plasmid encoding arsenite resistance.</title>
        <authorList>
            <person name="Bertelli C."/>
            <person name="Goesmann A."/>
            <person name="Greub G."/>
        </authorList>
    </citation>
    <scope>NUCLEOTIDE SEQUENCE [LARGE SCALE GENOMIC DNA]</scope>
    <source>
        <strain evidence="11">CRIB-18</strain>
    </source>
</reference>
<gene>
    <name evidence="11" type="primary">aceB</name>
    <name evidence="11" type="ORF">CSEC_1126</name>
</gene>
<evidence type="ECO:0000313" key="12">
    <source>
        <dbReference type="Proteomes" id="UP000031552"/>
    </source>
</evidence>
<dbReference type="Pfam" id="PF20659">
    <property type="entry name" value="MS_C"/>
    <property type="match status" value="1"/>
</dbReference>
<evidence type="ECO:0000256" key="7">
    <source>
        <dbReference type="PIRSR" id="PIRSR001363-1"/>
    </source>
</evidence>
<dbReference type="AlphaFoldDB" id="A0A090CYV3"/>
<evidence type="ECO:0000313" key="11">
    <source>
        <dbReference type="EMBL" id="CDR33952.1"/>
    </source>
</evidence>
<keyword evidence="12" id="KW-1185">Reference proteome</keyword>
<reference evidence="11" key="1">
    <citation type="submission" date="2013-12" db="EMBL/GenBank/DDBJ databases">
        <authorList>
            <person name="Linke B."/>
        </authorList>
    </citation>
    <scope>NUCLEOTIDE SEQUENCE [LARGE SCALE GENOMIC DNA]</scope>
    <source>
        <strain evidence="11">CRIB-18</strain>
    </source>
</reference>
<dbReference type="InterPro" id="IPR044856">
    <property type="entry name" value="Malate_synth_C_sf"/>
</dbReference>
<dbReference type="Gene3D" id="1.20.1220.12">
    <property type="entry name" value="Malate synthase, domain III"/>
    <property type="match status" value="1"/>
</dbReference>
<sequence>MSANKIQTEITKSDLPNGPAILTKEAINFLTNLHSNFQSKRLALLEMRSKRQRELDLGYDPDFLTTTQWIRNDPNWKVAPCPKEVLKRHVEITGPTDKKMVINALNSGADVFMADFEDANSPTFENMVEGQANLKEAVAKRLKFTSPEGKVYQLNETTAHLFVRPRGWHLNEKHFLVGNEEISASLFDFGLFAFHNGQVKVNQGSNIYLYLPKMENHLEARLWNEVFNYTEEALKLPKGSIKVTVLIETILAAFEMEEILFELKERCLGLNAGRWDYIFSAIKKFSTREDFVFPDRKEITMAVPFMKAYAETLVRVCHKREAHAMGGMAAFVPSRKDPEINKKALLKVEEDKLREVSQGFDGTWVAHPDLVPVAKKVFEAGLASKPHQKDKKLEENEIEASKLLDFEIPNSSITEEGLRQNISVSLEYLTYWLLGVGAVAIHNLMEDAATAEIARAQVWQWLRRSQAVLKEGPKITLDFVKKILAEEKKVLEKRFNDNEAHKKALNQASICLKELFENEPFTDFLTSYCYKYLN</sequence>
<evidence type="ECO:0000256" key="2">
    <source>
        <dbReference type="ARBA" id="ARBA00012636"/>
    </source>
</evidence>
<feature type="domain" description="Malate synthase C-terminal" evidence="10">
    <location>
        <begin position="413"/>
        <end position="532"/>
    </location>
</feature>
<accession>A0A090CYV3</accession>
<dbReference type="InterPro" id="IPR046363">
    <property type="entry name" value="MS_N_TIM-barrel_dom"/>
</dbReference>
<dbReference type="GO" id="GO:0005737">
    <property type="term" value="C:cytoplasm"/>
    <property type="evidence" value="ECO:0007669"/>
    <property type="project" value="TreeGrafter"/>
</dbReference>
<dbReference type="STRING" id="1437425.CSEC_1126"/>
<dbReference type="NCBIfam" id="TIGR01344">
    <property type="entry name" value="malate_syn_A"/>
    <property type="match status" value="1"/>
</dbReference>
<dbReference type="Gene3D" id="3.20.20.360">
    <property type="entry name" value="Malate synthase, domain 3"/>
    <property type="match status" value="1"/>
</dbReference>
<evidence type="ECO:0000256" key="5">
    <source>
        <dbReference type="ARBA" id="ARBA00022679"/>
    </source>
</evidence>
<dbReference type="EMBL" id="CCEJ010000004">
    <property type="protein sequence ID" value="CDR33952.1"/>
    <property type="molecule type" value="Genomic_DNA"/>
</dbReference>
<dbReference type="GO" id="GO:0006099">
    <property type="term" value="P:tricarboxylic acid cycle"/>
    <property type="evidence" value="ECO:0007669"/>
    <property type="project" value="UniProtKB-KW"/>
</dbReference>
<dbReference type="CDD" id="cd00727">
    <property type="entry name" value="malate_synt_A"/>
    <property type="match status" value="1"/>
</dbReference>
<dbReference type="GO" id="GO:0006097">
    <property type="term" value="P:glyoxylate cycle"/>
    <property type="evidence" value="ECO:0007669"/>
    <property type="project" value="UniProtKB-KW"/>
</dbReference>
<dbReference type="RefSeq" id="WP_053331820.1">
    <property type="nucleotide sequence ID" value="NZ_CCEJ010000004.1"/>
</dbReference>
<comment type="similarity">
    <text evidence="1">Belongs to the malate synthase family.</text>
</comment>
<evidence type="ECO:0000259" key="10">
    <source>
        <dbReference type="Pfam" id="PF20659"/>
    </source>
</evidence>
<comment type="caution">
    <text evidence="11">The sequence shown here is derived from an EMBL/GenBank/DDBJ whole genome shotgun (WGS) entry which is preliminary data.</text>
</comment>
<dbReference type="FunFam" id="1.20.1220.12:FF:000001">
    <property type="entry name" value="Malate synthase"/>
    <property type="match status" value="1"/>
</dbReference>
<feature type="domain" description="Malate synthase N-terminal" evidence="9">
    <location>
        <begin position="16"/>
        <end position="68"/>
    </location>
</feature>
<feature type="domain" description="Malate synthase TIM barrel" evidence="8">
    <location>
        <begin position="161"/>
        <end position="405"/>
    </location>
</feature>
<dbReference type="InterPro" id="IPR006252">
    <property type="entry name" value="Malate_synthA"/>
</dbReference>
<evidence type="ECO:0000256" key="1">
    <source>
        <dbReference type="ARBA" id="ARBA00006394"/>
    </source>
</evidence>
<dbReference type="InterPro" id="IPR011076">
    <property type="entry name" value="Malate_synth_sf"/>
</dbReference>
<dbReference type="Proteomes" id="UP000031552">
    <property type="component" value="Unassembled WGS sequence"/>
</dbReference>
<dbReference type="EC" id="2.3.3.9" evidence="2"/>
<evidence type="ECO:0000256" key="3">
    <source>
        <dbReference type="ARBA" id="ARBA00022435"/>
    </source>
</evidence>
<feature type="active site" description="Proton acceptor" evidence="7">
    <location>
        <position position="164"/>
    </location>
</feature>
<feature type="active site" description="Proton donor" evidence="7">
    <location>
        <position position="447"/>
    </location>
</feature>
<dbReference type="InterPro" id="IPR048356">
    <property type="entry name" value="MS_N"/>
</dbReference>
<keyword evidence="11" id="KW-0012">Acyltransferase</keyword>
<dbReference type="InterPro" id="IPR048355">
    <property type="entry name" value="MS_C"/>
</dbReference>
<evidence type="ECO:0000256" key="4">
    <source>
        <dbReference type="ARBA" id="ARBA00022532"/>
    </source>
</evidence>
<dbReference type="InterPro" id="IPR001465">
    <property type="entry name" value="Malate_synthase_TIM"/>
</dbReference>
<evidence type="ECO:0000259" key="9">
    <source>
        <dbReference type="Pfam" id="PF20656"/>
    </source>
</evidence>
<evidence type="ECO:0000256" key="6">
    <source>
        <dbReference type="ARBA" id="ARBA00047918"/>
    </source>
</evidence>
<keyword evidence="3" id="KW-0329">Glyoxylate bypass</keyword>
<dbReference type="SUPFAM" id="SSF51645">
    <property type="entry name" value="Malate synthase G"/>
    <property type="match status" value="1"/>
</dbReference>